<dbReference type="Proteomes" id="UP000812440">
    <property type="component" value="Chromosome 5"/>
</dbReference>
<name>A0A8T2JN91_9PIPI</name>
<comment type="caution">
    <text evidence="1">The sequence shown here is derived from an EMBL/GenBank/DDBJ whole genome shotgun (WGS) entry which is preliminary data.</text>
</comment>
<organism evidence="1 2">
    <name type="scientific">Hymenochirus boettgeri</name>
    <name type="common">Congo dwarf clawed frog</name>
    <dbReference type="NCBI Taxonomy" id="247094"/>
    <lineage>
        <taxon>Eukaryota</taxon>
        <taxon>Metazoa</taxon>
        <taxon>Chordata</taxon>
        <taxon>Craniata</taxon>
        <taxon>Vertebrata</taxon>
        <taxon>Euteleostomi</taxon>
        <taxon>Amphibia</taxon>
        <taxon>Batrachia</taxon>
        <taxon>Anura</taxon>
        <taxon>Pipoidea</taxon>
        <taxon>Pipidae</taxon>
        <taxon>Pipinae</taxon>
        <taxon>Hymenochirus</taxon>
    </lineage>
</organism>
<dbReference type="AlphaFoldDB" id="A0A8T2JN91"/>
<evidence type="ECO:0000313" key="1">
    <source>
        <dbReference type="EMBL" id="KAG8445238.1"/>
    </source>
</evidence>
<evidence type="ECO:0000313" key="2">
    <source>
        <dbReference type="Proteomes" id="UP000812440"/>
    </source>
</evidence>
<reference evidence="1" key="1">
    <citation type="thesis" date="2020" institute="ProQuest LLC" country="789 East Eisenhower Parkway, Ann Arbor, MI, USA">
        <title>Comparative Genomics and Chromosome Evolution.</title>
        <authorList>
            <person name="Mudd A.B."/>
        </authorList>
    </citation>
    <scope>NUCLEOTIDE SEQUENCE</scope>
    <source>
        <strain evidence="1">Female2</strain>
        <tissue evidence="1">Blood</tissue>
    </source>
</reference>
<accession>A0A8T2JN91</accession>
<protein>
    <submittedName>
        <fullName evidence="1">Uncharacterized protein</fullName>
    </submittedName>
</protein>
<dbReference type="EMBL" id="JAACNH010000004">
    <property type="protein sequence ID" value="KAG8445238.1"/>
    <property type="molecule type" value="Genomic_DNA"/>
</dbReference>
<proteinExistence type="predicted"/>
<keyword evidence="2" id="KW-1185">Reference proteome</keyword>
<sequence length="91" mass="10016">MLDICLAAEMGEGCQLKCILLLCTAFLMYTGTVYFSENRIGKVAHCKEFSLGDKPHLLIFPMTDIASSQKTTMDEARIWAHHSFAGGPSDS</sequence>
<gene>
    <name evidence="1" type="ORF">GDO86_010136</name>
</gene>